<evidence type="ECO:0000256" key="1">
    <source>
        <dbReference type="SAM" id="MobiDB-lite"/>
    </source>
</evidence>
<gene>
    <name evidence="2" type="ORF">LSALG_LOCUS7568</name>
</gene>
<organism evidence="2 3">
    <name type="scientific">Lactuca saligna</name>
    <name type="common">Willowleaf lettuce</name>
    <dbReference type="NCBI Taxonomy" id="75948"/>
    <lineage>
        <taxon>Eukaryota</taxon>
        <taxon>Viridiplantae</taxon>
        <taxon>Streptophyta</taxon>
        <taxon>Embryophyta</taxon>
        <taxon>Tracheophyta</taxon>
        <taxon>Spermatophyta</taxon>
        <taxon>Magnoliopsida</taxon>
        <taxon>eudicotyledons</taxon>
        <taxon>Gunneridae</taxon>
        <taxon>Pentapetalae</taxon>
        <taxon>asterids</taxon>
        <taxon>campanulids</taxon>
        <taxon>Asterales</taxon>
        <taxon>Asteraceae</taxon>
        <taxon>Cichorioideae</taxon>
        <taxon>Cichorieae</taxon>
        <taxon>Lactucinae</taxon>
        <taxon>Lactuca</taxon>
    </lineage>
</organism>
<evidence type="ECO:0000313" key="2">
    <source>
        <dbReference type="EMBL" id="CAI9267060.1"/>
    </source>
</evidence>
<feature type="region of interest" description="Disordered" evidence="1">
    <location>
        <begin position="1"/>
        <end position="61"/>
    </location>
</feature>
<feature type="compositionally biased region" description="Basic and acidic residues" evidence="1">
    <location>
        <begin position="17"/>
        <end position="27"/>
    </location>
</feature>
<dbReference type="EMBL" id="OX465077">
    <property type="protein sequence ID" value="CAI9267060.1"/>
    <property type="molecule type" value="Genomic_DNA"/>
</dbReference>
<dbReference type="AlphaFoldDB" id="A0AA35Y6L1"/>
<proteinExistence type="predicted"/>
<name>A0AA35Y6L1_LACSI</name>
<keyword evidence="3" id="KW-1185">Reference proteome</keyword>
<feature type="compositionally biased region" description="Acidic residues" evidence="1">
    <location>
        <begin position="44"/>
        <end position="54"/>
    </location>
</feature>
<sequence length="153" mass="17485">MGRQSTKGPPKTGEPSTKNEEKPKSTNEPKNNQALGSKGKEKLVDDEDEEDDETEQLKQKAECEAQVTLERPIETDSFPNARFKVTRGATGQECEFTLAEQPCLNLYDWILLLNLLLRDEQKYEPFIAHLKRMLVLYIQVVGKMDIKIASLFR</sequence>
<protein>
    <submittedName>
        <fullName evidence="2">Uncharacterized protein</fullName>
    </submittedName>
</protein>
<accession>A0AA35Y6L1</accession>
<reference evidence="2" key="1">
    <citation type="submission" date="2023-04" db="EMBL/GenBank/DDBJ databases">
        <authorList>
            <person name="Vijverberg K."/>
            <person name="Xiong W."/>
            <person name="Schranz E."/>
        </authorList>
    </citation>
    <scope>NUCLEOTIDE SEQUENCE</scope>
</reference>
<evidence type="ECO:0000313" key="3">
    <source>
        <dbReference type="Proteomes" id="UP001177003"/>
    </source>
</evidence>
<dbReference type="Proteomes" id="UP001177003">
    <property type="component" value="Chromosome 1"/>
</dbReference>